<gene>
    <name evidence="1" type="ORF">N47_G36430</name>
</gene>
<dbReference type="AlphaFoldDB" id="E1YCM5"/>
<accession>E1YCM5</accession>
<sequence length="136" mass="15100">MKERNYTMPVKNIDIESEIINRVTDNGLSCADAFEIAWKLQIPACDIGAAADRLKLKLVKCQLGLFGYKPDKKIVKAEDFVSKELDDAIHKCLDDGKLLCVKSWEIAAALNLSRYSVSCACETLGIKIKECQLGAF</sequence>
<reference evidence="1" key="1">
    <citation type="journal article" date="2011" name="Environ. Microbiol.">
        <title>Genomic insights into the metabolic potential of the polycyclic aromatic hydrocarbon degrading sulfate-reducing Deltaproteobacterium N47.</title>
        <authorList>
            <person name="Bergmann F."/>
            <person name="Selesi D."/>
            <person name="Weinmaier T."/>
            <person name="Tischler P."/>
            <person name="Rattei T."/>
            <person name="Meckenstock R.U."/>
        </authorList>
    </citation>
    <scope>NUCLEOTIDE SEQUENCE</scope>
</reference>
<evidence type="ECO:0000313" key="1">
    <source>
        <dbReference type="EMBL" id="CBX28319.1"/>
    </source>
</evidence>
<dbReference type="EMBL" id="FR695868">
    <property type="protein sequence ID" value="CBX28319.1"/>
    <property type="molecule type" value="Genomic_DNA"/>
</dbReference>
<protein>
    <submittedName>
        <fullName evidence="1">Uncharacterized protein</fullName>
    </submittedName>
</protein>
<organism evidence="1">
    <name type="scientific">uncultured Desulfobacterium sp</name>
    <dbReference type="NCBI Taxonomy" id="201089"/>
    <lineage>
        <taxon>Bacteria</taxon>
        <taxon>Pseudomonadati</taxon>
        <taxon>Thermodesulfobacteriota</taxon>
        <taxon>Desulfobacteria</taxon>
        <taxon>Desulfobacterales</taxon>
        <taxon>Desulfobacteriaceae</taxon>
        <taxon>Desulfobacterium</taxon>
        <taxon>environmental samples</taxon>
    </lineage>
</organism>
<proteinExistence type="predicted"/>
<name>E1YCM5_9BACT</name>